<protein>
    <submittedName>
        <fullName evidence="1">Uncharacterized protein</fullName>
    </submittedName>
</protein>
<dbReference type="AlphaFoldDB" id="M3GDE9"/>
<gene>
    <name evidence="1" type="ORF">LEP1GSC188_4441</name>
</gene>
<dbReference type="Proteomes" id="UP000011770">
    <property type="component" value="Unassembled WGS sequence"/>
</dbReference>
<accession>M3GDE9</accession>
<proteinExistence type="predicted"/>
<sequence length="53" mass="6184">MISCFFRKVESVAVDKQKFMEKAEAILNGFRSLNKNKILVFKCRSFLNLALEK</sequence>
<name>M3GDE9_9LEPT</name>
<organism evidence="1 2">
    <name type="scientific">Leptospira weilii serovar Topaz str. LT2116</name>
    <dbReference type="NCBI Taxonomy" id="1088540"/>
    <lineage>
        <taxon>Bacteria</taxon>
        <taxon>Pseudomonadati</taxon>
        <taxon>Spirochaetota</taxon>
        <taxon>Spirochaetia</taxon>
        <taxon>Leptospirales</taxon>
        <taxon>Leptospiraceae</taxon>
        <taxon>Leptospira</taxon>
    </lineage>
</organism>
<dbReference type="EMBL" id="AHOR02000010">
    <property type="protein sequence ID" value="EMF83944.1"/>
    <property type="molecule type" value="Genomic_DNA"/>
</dbReference>
<evidence type="ECO:0000313" key="1">
    <source>
        <dbReference type="EMBL" id="EMF83944.1"/>
    </source>
</evidence>
<reference evidence="1 2" key="1">
    <citation type="submission" date="2013-01" db="EMBL/GenBank/DDBJ databases">
        <authorList>
            <person name="Harkins D.M."/>
            <person name="Durkin A.S."/>
            <person name="Brinkac L.M."/>
            <person name="Haft D.H."/>
            <person name="Selengut J.D."/>
            <person name="Sanka R."/>
            <person name="DePew J."/>
            <person name="Purushe J."/>
            <person name="Tulsiani S.M."/>
            <person name="Graham G.C."/>
            <person name="Burns M.-A."/>
            <person name="Dohnt M.F."/>
            <person name="Smythe L.D."/>
            <person name="McKay D.B."/>
            <person name="Craig S.B."/>
            <person name="Vinetz J.M."/>
            <person name="Sutton G.G."/>
            <person name="Nierman W.C."/>
            <person name="Fouts D.E."/>
        </authorList>
    </citation>
    <scope>NUCLEOTIDE SEQUENCE [LARGE SCALE GENOMIC DNA]</scope>
    <source>
        <strain evidence="1 2">LT2116</strain>
    </source>
</reference>
<evidence type="ECO:0000313" key="2">
    <source>
        <dbReference type="Proteomes" id="UP000011770"/>
    </source>
</evidence>
<comment type="caution">
    <text evidence="1">The sequence shown here is derived from an EMBL/GenBank/DDBJ whole genome shotgun (WGS) entry which is preliminary data.</text>
</comment>